<accession>A0A0H2LSE3</accession>
<dbReference type="EMBL" id="JZWI01000037">
    <property type="protein sequence ID" value="KLN53213.1"/>
    <property type="molecule type" value="Genomic_DNA"/>
</dbReference>
<evidence type="ECO:0000313" key="1">
    <source>
        <dbReference type="EMBL" id="KLN53213.1"/>
    </source>
</evidence>
<dbReference type="RefSeq" id="WP_053063351.1">
    <property type="nucleotide sequence ID" value="NZ_JZWI01000037.1"/>
</dbReference>
<dbReference type="SUPFAM" id="SSF55729">
    <property type="entry name" value="Acyl-CoA N-acyltransferases (Nat)"/>
    <property type="match status" value="1"/>
</dbReference>
<gene>
    <name evidence="1" type="ORF">VPARA_56940</name>
</gene>
<comment type="caution">
    <text evidence="1">The sequence shown here is derived from an EMBL/GenBank/DDBJ whole genome shotgun (WGS) entry which is preliminary data.</text>
</comment>
<protein>
    <submittedName>
        <fullName evidence="1">Thermostable hemolysin</fullName>
    </submittedName>
</protein>
<organism evidence="1 2">
    <name type="scientific">Variovorax paradoxus</name>
    <dbReference type="NCBI Taxonomy" id="34073"/>
    <lineage>
        <taxon>Bacteria</taxon>
        <taxon>Pseudomonadati</taxon>
        <taxon>Pseudomonadota</taxon>
        <taxon>Betaproteobacteria</taxon>
        <taxon>Burkholderiales</taxon>
        <taxon>Comamonadaceae</taxon>
        <taxon>Variovorax</taxon>
    </lineage>
</organism>
<dbReference type="InterPro" id="IPR016181">
    <property type="entry name" value="Acyl_CoA_acyltransferase"/>
</dbReference>
<keyword evidence="2" id="KW-1185">Reference proteome</keyword>
<reference evidence="1 2" key="1">
    <citation type="submission" date="2015-03" db="EMBL/GenBank/DDBJ databases">
        <title>Genome sequence of Variovorax paradoxus TBEA6.</title>
        <authorList>
            <person name="Poehlein A."/>
            <person name="Schuldes J."/>
            <person name="Wuebbeler J.H."/>
            <person name="Hiessl S."/>
            <person name="Steinbuechel A."/>
            <person name="Daniel R."/>
        </authorList>
    </citation>
    <scope>NUCLEOTIDE SEQUENCE [LARGE SCALE GENOMIC DNA]</scope>
    <source>
        <strain evidence="1 2">TBEA6</strain>
    </source>
</reference>
<dbReference type="InterPro" id="IPR022050">
    <property type="entry name" value="T_hemolysin"/>
</dbReference>
<dbReference type="Proteomes" id="UP000035170">
    <property type="component" value="Unassembled WGS sequence"/>
</dbReference>
<proteinExistence type="predicted"/>
<sequence>MFMSLSSRTRMVEPPAGVPVTPPAEFTVHEHHDPRRAAVEDFIRGIYAHRYGAQVTHFAPRLVSLRRNGELVAAAGYRNAAHGALFLEHYLSSPVEVLLAGCAPGRPARENIVEVGHLAASRAGEGRQLIQWLAPHLAAEGFEWIVGTVTQELRKMLVRLGVVPLTLGAADASALGAEAVRWGSYYDHQPVVLASHLRLALRRHMARRSTASGAQQ</sequence>
<evidence type="ECO:0000313" key="2">
    <source>
        <dbReference type="Proteomes" id="UP000035170"/>
    </source>
</evidence>
<dbReference type="Pfam" id="PF12261">
    <property type="entry name" value="T_hemolysin"/>
    <property type="match status" value="1"/>
</dbReference>
<dbReference type="PATRIC" id="fig|34073.19.peg.5841"/>
<dbReference type="AlphaFoldDB" id="A0A0H2LSE3"/>
<name>A0A0H2LSE3_VARPD</name>